<sequence>MNEATLHPLINKLWVDDAEMDGWHVHWLLDGARDPNIENLVRSSGLEHACLFSGQMHPRLQAAAPYLIHLPFGSAAASRLLKRGWGNAWGIFTVAKADVTLAQQRLHLKKFLRVQTEGGKLLAFRYYDPRVLNTYLPTCTSEEFRTFLGPLSRIVAESDGGKKAIEFTLHDDAMRCRTLDDTI</sequence>
<comment type="caution">
    <text evidence="2">The sequence shown here is derived from an EMBL/GenBank/DDBJ whole genome shotgun (WGS) entry which is preliminary data.</text>
</comment>
<proteinExistence type="predicted"/>
<dbReference type="EMBL" id="WWCX01000011">
    <property type="protein sequence ID" value="MYM94142.1"/>
    <property type="molecule type" value="Genomic_DNA"/>
</dbReference>
<evidence type="ECO:0000313" key="2">
    <source>
        <dbReference type="EMBL" id="MYM94142.1"/>
    </source>
</evidence>
<evidence type="ECO:0000259" key="1">
    <source>
        <dbReference type="Pfam" id="PF13503"/>
    </source>
</evidence>
<protein>
    <submittedName>
        <fullName evidence="2">DUF4123 domain-containing protein</fullName>
    </submittedName>
</protein>
<name>A0A845GL35_9BURK</name>
<reference evidence="2" key="1">
    <citation type="submission" date="2019-12" db="EMBL/GenBank/DDBJ databases">
        <title>Novel species isolated from a subtropical stream in China.</title>
        <authorList>
            <person name="Lu H."/>
        </authorList>
    </citation>
    <scope>NUCLEOTIDE SEQUENCE [LARGE SCALE GENOMIC DNA]</scope>
    <source>
        <strain evidence="2">FT81W</strain>
    </source>
</reference>
<accession>A0A845GL35</accession>
<dbReference type="Pfam" id="PF13503">
    <property type="entry name" value="DUF4123"/>
    <property type="match status" value="1"/>
</dbReference>
<feature type="domain" description="DUF4123" evidence="1">
    <location>
        <begin position="27"/>
        <end position="144"/>
    </location>
</feature>
<dbReference type="Proteomes" id="UP000447355">
    <property type="component" value="Unassembled WGS sequence"/>
</dbReference>
<dbReference type="AlphaFoldDB" id="A0A845GL35"/>
<organism evidence="2 3">
    <name type="scientific">Duganella vulcania</name>
    <dbReference type="NCBI Taxonomy" id="2692166"/>
    <lineage>
        <taxon>Bacteria</taxon>
        <taxon>Pseudomonadati</taxon>
        <taxon>Pseudomonadota</taxon>
        <taxon>Betaproteobacteria</taxon>
        <taxon>Burkholderiales</taxon>
        <taxon>Oxalobacteraceae</taxon>
        <taxon>Telluria group</taxon>
        <taxon>Duganella</taxon>
    </lineage>
</organism>
<dbReference type="RefSeq" id="WP_161083337.1">
    <property type="nucleotide sequence ID" value="NZ_WWCX01000011.1"/>
</dbReference>
<evidence type="ECO:0000313" key="3">
    <source>
        <dbReference type="Proteomes" id="UP000447355"/>
    </source>
</evidence>
<dbReference type="InterPro" id="IPR025391">
    <property type="entry name" value="DUF4123"/>
</dbReference>
<gene>
    <name evidence="2" type="ORF">GTP90_09760</name>
</gene>